<dbReference type="RefSeq" id="XP_022644955.1">
    <property type="nucleotide sequence ID" value="XM_022789220.1"/>
</dbReference>
<evidence type="ECO:0000313" key="3">
    <source>
        <dbReference type="Proteomes" id="UP000594260"/>
    </source>
</evidence>
<dbReference type="EnsemblMetazoa" id="XM_022789220">
    <property type="protein sequence ID" value="XP_022644955"/>
    <property type="gene ID" value="LOC111243521"/>
</dbReference>
<sequence>MFGATERGPYTANACKIQPKTPENSEPEMELASADMDRRRVILDELKSIVTSILTGRISPLTLTMLSMRYADVKGFTIPFRRLGCVSLVEVFQKHFADEIACSYMHYYKDYVVWIKNDVLSRDTVIDRLRRYALCAQHHPQLQRSPGIRKTLFKKPSANLRTLFSGKTACAVTCNTRVAKLMSSTLRIAVDVQARQPQSEKSGRTSDPTRSTTGTSDCGQYSISRSAKRRLSTDTSLILPVQRMRITDDPEGLSNENQMPSRMSVEDCARV</sequence>
<reference evidence="2" key="1">
    <citation type="submission" date="2021-01" db="UniProtKB">
        <authorList>
            <consortium name="EnsemblMetazoa"/>
        </authorList>
    </citation>
    <scope>IDENTIFICATION</scope>
</reference>
<feature type="compositionally biased region" description="Polar residues" evidence="1">
    <location>
        <begin position="195"/>
        <end position="225"/>
    </location>
</feature>
<dbReference type="Proteomes" id="UP000594260">
    <property type="component" value="Unplaced"/>
</dbReference>
<proteinExistence type="predicted"/>
<evidence type="ECO:0000256" key="1">
    <source>
        <dbReference type="SAM" id="MobiDB-lite"/>
    </source>
</evidence>
<feature type="region of interest" description="Disordered" evidence="1">
    <location>
        <begin position="192"/>
        <end position="229"/>
    </location>
</feature>
<evidence type="ECO:0000313" key="2">
    <source>
        <dbReference type="EnsemblMetazoa" id="XP_022644955"/>
    </source>
</evidence>
<keyword evidence="3" id="KW-1185">Reference proteome</keyword>
<protein>
    <submittedName>
        <fullName evidence="2">Uncharacterized protein</fullName>
    </submittedName>
</protein>
<name>A0A7M7J258_VARDE</name>
<dbReference type="InParanoid" id="A0A7M7J258"/>
<dbReference type="AlphaFoldDB" id="A0A7M7J258"/>
<organism evidence="2 3">
    <name type="scientific">Varroa destructor</name>
    <name type="common">Honeybee mite</name>
    <dbReference type="NCBI Taxonomy" id="109461"/>
    <lineage>
        <taxon>Eukaryota</taxon>
        <taxon>Metazoa</taxon>
        <taxon>Ecdysozoa</taxon>
        <taxon>Arthropoda</taxon>
        <taxon>Chelicerata</taxon>
        <taxon>Arachnida</taxon>
        <taxon>Acari</taxon>
        <taxon>Parasitiformes</taxon>
        <taxon>Mesostigmata</taxon>
        <taxon>Gamasina</taxon>
        <taxon>Dermanyssoidea</taxon>
        <taxon>Varroidae</taxon>
        <taxon>Varroa</taxon>
    </lineage>
</organism>
<feature type="region of interest" description="Disordered" evidence="1">
    <location>
        <begin position="245"/>
        <end position="271"/>
    </location>
</feature>
<dbReference type="OrthoDB" id="10508082at2759"/>
<dbReference type="GeneID" id="111243521"/>
<accession>A0A7M7J258</accession>
<dbReference type="KEGG" id="vde:111243521"/>